<evidence type="ECO:0000313" key="3">
    <source>
        <dbReference type="Proteomes" id="UP001597417"/>
    </source>
</evidence>
<reference evidence="3" key="1">
    <citation type="journal article" date="2019" name="Int. J. Syst. Evol. Microbiol.">
        <title>The Global Catalogue of Microorganisms (GCM) 10K type strain sequencing project: providing services to taxonomists for standard genome sequencing and annotation.</title>
        <authorList>
            <consortium name="The Broad Institute Genomics Platform"/>
            <consortium name="The Broad Institute Genome Sequencing Center for Infectious Disease"/>
            <person name="Wu L."/>
            <person name="Ma J."/>
        </authorList>
    </citation>
    <scope>NUCLEOTIDE SEQUENCE [LARGE SCALE GENOMIC DNA]</scope>
    <source>
        <strain evidence="3">CGMCC 4.7645</strain>
    </source>
</reference>
<sequence>MDFVTRSRDATTGVTRYLVGGEGPPLVHLHSASGVRITPVIEALARTRTVYLPLMPGFDGTAPLPEGAGMRDVAHRTLDFVDEIVGGTTEVVGVSFGAWIACWLVWLEPARVVRLVLESPAGFSPEGSSSLEGDPATFLARAFAHPEKRRPETRTADTVAANRAAAGRYGGGVVRDLELVGLLSSVRVAALIIHGEKDGVVPAEAPRLLHAMLPVSTLHEIGDAAHNVEIDQPEAVIEAIGAFLGLPSGARE</sequence>
<comment type="caution">
    <text evidence="2">The sequence shown here is derived from an EMBL/GenBank/DDBJ whole genome shotgun (WGS) entry which is preliminary data.</text>
</comment>
<feature type="domain" description="AB hydrolase-1" evidence="1">
    <location>
        <begin position="27"/>
        <end position="239"/>
    </location>
</feature>
<organism evidence="2 3">
    <name type="scientific">Amycolatopsis pigmentata</name>
    <dbReference type="NCBI Taxonomy" id="450801"/>
    <lineage>
        <taxon>Bacteria</taxon>
        <taxon>Bacillati</taxon>
        <taxon>Actinomycetota</taxon>
        <taxon>Actinomycetes</taxon>
        <taxon>Pseudonocardiales</taxon>
        <taxon>Pseudonocardiaceae</taxon>
        <taxon>Amycolatopsis</taxon>
    </lineage>
</organism>
<dbReference type="EMBL" id="JBHUKR010000002">
    <property type="protein sequence ID" value="MFD2414940.1"/>
    <property type="molecule type" value="Genomic_DNA"/>
</dbReference>
<gene>
    <name evidence="2" type="ORF">ACFSXZ_01215</name>
</gene>
<dbReference type="InterPro" id="IPR029058">
    <property type="entry name" value="AB_hydrolase_fold"/>
</dbReference>
<dbReference type="SUPFAM" id="SSF53474">
    <property type="entry name" value="alpha/beta-Hydrolases"/>
    <property type="match status" value="1"/>
</dbReference>
<dbReference type="Gene3D" id="3.40.50.1820">
    <property type="entry name" value="alpha/beta hydrolase"/>
    <property type="match status" value="1"/>
</dbReference>
<dbReference type="InterPro" id="IPR050471">
    <property type="entry name" value="AB_hydrolase"/>
</dbReference>
<dbReference type="PANTHER" id="PTHR43433:SF5">
    <property type="entry name" value="AB HYDROLASE-1 DOMAIN-CONTAINING PROTEIN"/>
    <property type="match status" value="1"/>
</dbReference>
<evidence type="ECO:0000259" key="1">
    <source>
        <dbReference type="Pfam" id="PF12697"/>
    </source>
</evidence>
<dbReference type="Pfam" id="PF12697">
    <property type="entry name" value="Abhydrolase_6"/>
    <property type="match status" value="1"/>
</dbReference>
<proteinExistence type="predicted"/>
<dbReference type="RefSeq" id="WP_378260258.1">
    <property type="nucleotide sequence ID" value="NZ_JBHUKR010000002.1"/>
</dbReference>
<keyword evidence="2" id="KW-0378">Hydrolase</keyword>
<dbReference type="InterPro" id="IPR000073">
    <property type="entry name" value="AB_hydrolase_1"/>
</dbReference>
<dbReference type="PANTHER" id="PTHR43433">
    <property type="entry name" value="HYDROLASE, ALPHA/BETA FOLD FAMILY PROTEIN"/>
    <property type="match status" value="1"/>
</dbReference>
<dbReference type="Proteomes" id="UP001597417">
    <property type="component" value="Unassembled WGS sequence"/>
</dbReference>
<evidence type="ECO:0000313" key="2">
    <source>
        <dbReference type="EMBL" id="MFD2414940.1"/>
    </source>
</evidence>
<dbReference type="GO" id="GO:0016787">
    <property type="term" value="F:hydrolase activity"/>
    <property type="evidence" value="ECO:0007669"/>
    <property type="project" value="UniProtKB-KW"/>
</dbReference>
<keyword evidence="3" id="KW-1185">Reference proteome</keyword>
<accession>A0ABW5FLA4</accession>
<name>A0ABW5FLA4_9PSEU</name>
<protein>
    <submittedName>
        <fullName evidence="2">Alpha/beta fold hydrolase</fullName>
    </submittedName>
</protein>